<dbReference type="PRINTS" id="PR00400">
    <property type="entry name" value="TETREPRESSOR"/>
</dbReference>
<dbReference type="GO" id="GO:0046677">
    <property type="term" value="P:response to antibiotic"/>
    <property type="evidence" value="ECO:0007669"/>
    <property type="project" value="InterPro"/>
</dbReference>
<name>A0A3N3ZTU4_9MICC</name>
<keyword evidence="3 5" id="KW-0238">DNA-binding</keyword>
<comment type="caution">
    <text evidence="7">The sequence shown here is derived from an EMBL/GenBank/DDBJ whole genome shotgun (WGS) entry which is preliminary data.</text>
</comment>
<dbReference type="InterPro" id="IPR023772">
    <property type="entry name" value="DNA-bd_HTH_TetR-type_CS"/>
</dbReference>
<evidence type="ECO:0000313" key="7">
    <source>
        <dbReference type="EMBL" id="ROZ65727.1"/>
    </source>
</evidence>
<dbReference type="AlphaFoldDB" id="A0A3N3ZTU4"/>
<dbReference type="InterPro" id="IPR001647">
    <property type="entry name" value="HTH_TetR"/>
</dbReference>
<dbReference type="GO" id="GO:0003700">
    <property type="term" value="F:DNA-binding transcription factor activity"/>
    <property type="evidence" value="ECO:0007669"/>
    <property type="project" value="TreeGrafter"/>
</dbReference>
<dbReference type="GO" id="GO:0045892">
    <property type="term" value="P:negative regulation of DNA-templated transcription"/>
    <property type="evidence" value="ECO:0007669"/>
    <property type="project" value="InterPro"/>
</dbReference>
<dbReference type="PROSITE" id="PS50977">
    <property type="entry name" value="HTH_TETR_2"/>
    <property type="match status" value="1"/>
</dbReference>
<dbReference type="PANTHER" id="PTHR30055">
    <property type="entry name" value="HTH-TYPE TRANSCRIPTIONAL REGULATOR RUTR"/>
    <property type="match status" value="1"/>
</dbReference>
<evidence type="ECO:0000256" key="4">
    <source>
        <dbReference type="ARBA" id="ARBA00023163"/>
    </source>
</evidence>
<dbReference type="Proteomes" id="UP000270616">
    <property type="component" value="Unassembled WGS sequence"/>
</dbReference>
<gene>
    <name evidence="7" type="ORF">EDL96_01185</name>
</gene>
<evidence type="ECO:0000256" key="3">
    <source>
        <dbReference type="ARBA" id="ARBA00023125"/>
    </source>
</evidence>
<evidence type="ECO:0000256" key="2">
    <source>
        <dbReference type="ARBA" id="ARBA00023015"/>
    </source>
</evidence>
<dbReference type="InterPro" id="IPR050109">
    <property type="entry name" value="HTH-type_TetR-like_transc_reg"/>
</dbReference>
<dbReference type="RefSeq" id="WP_123823619.1">
    <property type="nucleotide sequence ID" value="NZ_RKMF01000001.1"/>
</dbReference>
<dbReference type="EMBL" id="RKMF01000001">
    <property type="protein sequence ID" value="ROZ65727.1"/>
    <property type="molecule type" value="Genomic_DNA"/>
</dbReference>
<dbReference type="PANTHER" id="PTHR30055:SF151">
    <property type="entry name" value="TRANSCRIPTIONAL REGULATORY PROTEIN"/>
    <property type="match status" value="1"/>
</dbReference>
<evidence type="ECO:0000256" key="5">
    <source>
        <dbReference type="PROSITE-ProRule" id="PRU00335"/>
    </source>
</evidence>
<keyword evidence="2" id="KW-0805">Transcription regulation</keyword>
<keyword evidence="4" id="KW-0804">Transcription</keyword>
<evidence type="ECO:0000313" key="8">
    <source>
        <dbReference type="Proteomes" id="UP000270616"/>
    </source>
</evidence>
<dbReference type="InterPro" id="IPR003012">
    <property type="entry name" value="Tet_transcr_reg_TetR"/>
</dbReference>
<dbReference type="Gene3D" id="1.10.10.60">
    <property type="entry name" value="Homeodomain-like"/>
    <property type="match status" value="1"/>
</dbReference>
<proteinExistence type="predicted"/>
<dbReference type="PROSITE" id="PS01081">
    <property type="entry name" value="HTH_TETR_1"/>
    <property type="match status" value="1"/>
</dbReference>
<dbReference type="OrthoDB" id="3819648at2"/>
<sequence length="191" mass="20162">MALTRDQIVDAALEVAGDYGLGDLSMRRVAAELGVQAGALYWHVANKQELLIALSRRILDPASGAHAWPTEPREILRDFRSRLLALRDGAEIVAVAHADSPEELAPVPQLAAGLEDEHGAPAMARAKVLVRWAIGSVLAQQTAQSLTAATPSGEAVATAVEAQFELDFQQGLTCLLPVAAGTQEQPSPESA</sequence>
<dbReference type="Pfam" id="PF02909">
    <property type="entry name" value="TetR_C_1"/>
    <property type="match status" value="1"/>
</dbReference>
<dbReference type="PRINTS" id="PR00455">
    <property type="entry name" value="HTHTETR"/>
</dbReference>
<protein>
    <submittedName>
        <fullName evidence="7">TetR family transcriptional regulator</fullName>
    </submittedName>
</protein>
<dbReference type="SUPFAM" id="SSF46689">
    <property type="entry name" value="Homeodomain-like"/>
    <property type="match status" value="1"/>
</dbReference>
<feature type="DNA-binding region" description="H-T-H motif" evidence="5">
    <location>
        <begin position="25"/>
        <end position="44"/>
    </location>
</feature>
<dbReference type="InterPro" id="IPR036271">
    <property type="entry name" value="Tet_transcr_reg_TetR-rel_C_sf"/>
</dbReference>
<organism evidence="7 8">
    <name type="scientific">Kocuria soli</name>
    <dbReference type="NCBI Taxonomy" id="2485125"/>
    <lineage>
        <taxon>Bacteria</taxon>
        <taxon>Bacillati</taxon>
        <taxon>Actinomycetota</taxon>
        <taxon>Actinomycetes</taxon>
        <taxon>Micrococcales</taxon>
        <taxon>Micrococcaceae</taxon>
        <taxon>Kocuria</taxon>
    </lineage>
</organism>
<dbReference type="InterPro" id="IPR004111">
    <property type="entry name" value="Repressor_TetR_C"/>
</dbReference>
<keyword evidence="8" id="KW-1185">Reference proteome</keyword>
<evidence type="ECO:0000256" key="1">
    <source>
        <dbReference type="ARBA" id="ARBA00022491"/>
    </source>
</evidence>
<reference evidence="7 8" key="1">
    <citation type="submission" date="2018-10" db="EMBL/GenBank/DDBJ databases">
        <title>Kocuria sp. M5W7-7, whole genome shotgun sequence.</title>
        <authorList>
            <person name="Tuo L."/>
        </authorList>
    </citation>
    <scope>NUCLEOTIDE SEQUENCE [LARGE SCALE GENOMIC DNA]</scope>
    <source>
        <strain evidence="7 8">M5W7-7</strain>
    </source>
</reference>
<dbReference type="GO" id="GO:0000976">
    <property type="term" value="F:transcription cis-regulatory region binding"/>
    <property type="evidence" value="ECO:0007669"/>
    <property type="project" value="TreeGrafter"/>
</dbReference>
<evidence type="ECO:0000259" key="6">
    <source>
        <dbReference type="PROSITE" id="PS50977"/>
    </source>
</evidence>
<feature type="domain" description="HTH tetR-type" evidence="6">
    <location>
        <begin position="2"/>
        <end position="62"/>
    </location>
</feature>
<dbReference type="Pfam" id="PF00440">
    <property type="entry name" value="TetR_N"/>
    <property type="match status" value="1"/>
</dbReference>
<accession>A0A3N3ZTU4</accession>
<dbReference type="SUPFAM" id="SSF48498">
    <property type="entry name" value="Tetracyclin repressor-like, C-terminal domain"/>
    <property type="match status" value="1"/>
</dbReference>
<dbReference type="Gene3D" id="1.10.357.10">
    <property type="entry name" value="Tetracycline Repressor, domain 2"/>
    <property type="match status" value="1"/>
</dbReference>
<keyword evidence="1" id="KW-0678">Repressor</keyword>
<dbReference type="InterPro" id="IPR009057">
    <property type="entry name" value="Homeodomain-like_sf"/>
</dbReference>